<evidence type="ECO:0000313" key="8">
    <source>
        <dbReference type="EMBL" id="KAK7103964.1"/>
    </source>
</evidence>
<dbReference type="SUPFAM" id="SSF49785">
    <property type="entry name" value="Galactose-binding domain-like"/>
    <property type="match status" value="1"/>
</dbReference>
<evidence type="ECO:0000256" key="6">
    <source>
        <dbReference type="SAM" id="SignalP"/>
    </source>
</evidence>
<evidence type="ECO:0000256" key="2">
    <source>
        <dbReference type="ARBA" id="ARBA00022737"/>
    </source>
</evidence>
<feature type="chain" id="PRO_5042959237" description="GH10 domain-containing protein" evidence="6">
    <location>
        <begin position="25"/>
        <end position="576"/>
    </location>
</feature>
<gene>
    <name evidence="8" type="ORF">V1264_018751</name>
</gene>
<keyword evidence="6" id="KW-0732">Signal</keyword>
<dbReference type="InterPro" id="IPR001000">
    <property type="entry name" value="GH10_dom"/>
</dbReference>
<dbReference type="Pfam" id="PF02018">
    <property type="entry name" value="CBM_4_9"/>
    <property type="match status" value="1"/>
</dbReference>
<accession>A0AAN9BEZ7</accession>
<dbReference type="Pfam" id="PF00331">
    <property type="entry name" value="Glyco_hydro_10"/>
    <property type="match status" value="1"/>
</dbReference>
<feature type="signal peptide" evidence="6">
    <location>
        <begin position="1"/>
        <end position="24"/>
    </location>
</feature>
<dbReference type="InterPro" id="IPR008979">
    <property type="entry name" value="Galactose-bd-like_sf"/>
</dbReference>
<dbReference type="Gene3D" id="2.60.120.260">
    <property type="entry name" value="Galactose-binding domain-like"/>
    <property type="match status" value="1"/>
</dbReference>
<name>A0AAN9BEZ7_9CAEN</name>
<evidence type="ECO:0000313" key="9">
    <source>
        <dbReference type="Proteomes" id="UP001374579"/>
    </source>
</evidence>
<keyword evidence="2" id="KW-0677">Repeat</keyword>
<dbReference type="GO" id="GO:0031176">
    <property type="term" value="F:endo-1,4-beta-xylanase activity"/>
    <property type="evidence" value="ECO:0007669"/>
    <property type="project" value="UniProtKB-ARBA"/>
</dbReference>
<evidence type="ECO:0000256" key="1">
    <source>
        <dbReference type="ARBA" id="ARBA00007495"/>
    </source>
</evidence>
<dbReference type="EMBL" id="JBAMIC010000008">
    <property type="protein sequence ID" value="KAK7103964.1"/>
    <property type="molecule type" value="Genomic_DNA"/>
</dbReference>
<evidence type="ECO:0000256" key="3">
    <source>
        <dbReference type="ARBA" id="ARBA00022801"/>
    </source>
</evidence>
<dbReference type="InterPro" id="IPR003305">
    <property type="entry name" value="CenC_carb-bd"/>
</dbReference>
<protein>
    <recommendedName>
        <fullName evidence="7">GH10 domain-containing protein</fullName>
    </recommendedName>
</protein>
<organism evidence="8 9">
    <name type="scientific">Littorina saxatilis</name>
    <dbReference type="NCBI Taxonomy" id="31220"/>
    <lineage>
        <taxon>Eukaryota</taxon>
        <taxon>Metazoa</taxon>
        <taxon>Spiralia</taxon>
        <taxon>Lophotrochozoa</taxon>
        <taxon>Mollusca</taxon>
        <taxon>Gastropoda</taxon>
        <taxon>Caenogastropoda</taxon>
        <taxon>Littorinimorpha</taxon>
        <taxon>Littorinoidea</taxon>
        <taxon>Littorinidae</taxon>
        <taxon>Littorina</taxon>
    </lineage>
</organism>
<proteinExistence type="inferred from homology"/>
<keyword evidence="3" id="KW-0378">Hydrolase</keyword>
<comment type="similarity">
    <text evidence="1">Belongs to the glycosyl hydrolase 10 (cellulase F) family.</text>
</comment>
<feature type="domain" description="GH10" evidence="7">
    <location>
        <begin position="208"/>
        <end position="514"/>
    </location>
</feature>
<dbReference type="PRINTS" id="PR00134">
    <property type="entry name" value="GLHYDRLASE10"/>
</dbReference>
<sequence length="576" mass="64748">MSVSALNGAFAMTLLLMTCGMTSCELLKNGGFDNGMDPWHCWGFSCELLGSADSHQGSHAIRSHGRTKYYQGPSQEMTTVPGKLYQAQSWIKFLNDTTGSLGQLIELEVAFNFPDDSHDYVNVAMRPLVTVADGWFLLQGDFQAPPKAVKSTTFYYQGPVAGVDFAVDQASVAEVTSDSNWRKETDDVINRVRKSNINIVVTSPANIDKSAVKLRVVQTKKGFPFGATVDSWKYVNSSQQKYRDFIHTHFNWAVPGNALKWRQFDWHQPHEGPGDKLYARAQSTIDGLRKAGLKVRGHNMVWSVEQFIPEKIKQLSGQQLRDAVKNHIQWTMNVTKGTLEHWDVNNENLHGQWFQERLHDRDYDLELFRMMHQADPVPKLFLNDYNVVAQGAATSAYLAQGQRFKNANVHMSGMGVQCHFFKDQEPNPSQIKRHLDTLATVGVPLWATELDVQSADENTRADYIEKALRALYGHPAIEGIMFWSYGGSSPSSLQALVVDGSMTLTAAGRRVLDLLENQWMTDETHVLSQSGDHFTVRGFHGDYEMQVIYQGHQQSSLNFTLGKDDETVNVNVHGHT</sequence>
<dbReference type="Proteomes" id="UP001374579">
    <property type="component" value="Unassembled WGS sequence"/>
</dbReference>
<dbReference type="Gene3D" id="3.20.20.80">
    <property type="entry name" value="Glycosidases"/>
    <property type="match status" value="1"/>
</dbReference>
<evidence type="ECO:0000256" key="5">
    <source>
        <dbReference type="ARBA" id="ARBA00023326"/>
    </source>
</evidence>
<reference evidence="8 9" key="1">
    <citation type="submission" date="2024-02" db="EMBL/GenBank/DDBJ databases">
        <title>Chromosome-scale genome assembly of the rough periwinkle Littorina saxatilis.</title>
        <authorList>
            <person name="De Jode A."/>
            <person name="Faria R."/>
            <person name="Formenti G."/>
            <person name="Sims Y."/>
            <person name="Smith T.P."/>
            <person name="Tracey A."/>
            <person name="Wood J.M.D."/>
            <person name="Zagrodzka Z.B."/>
            <person name="Johannesson K."/>
            <person name="Butlin R.K."/>
            <person name="Leder E.H."/>
        </authorList>
    </citation>
    <scope>NUCLEOTIDE SEQUENCE [LARGE SCALE GENOMIC DNA]</scope>
    <source>
        <strain evidence="8">Snail1</strain>
        <tissue evidence="8">Muscle</tissue>
    </source>
</reference>
<dbReference type="PANTHER" id="PTHR31490:SF1">
    <property type="entry name" value="ENDO-1,4-BETA-XYLANASE 1"/>
    <property type="match status" value="1"/>
</dbReference>
<dbReference type="PROSITE" id="PS51760">
    <property type="entry name" value="GH10_2"/>
    <property type="match status" value="1"/>
</dbReference>
<dbReference type="InterPro" id="IPR017853">
    <property type="entry name" value="GH"/>
</dbReference>
<dbReference type="AlphaFoldDB" id="A0AAN9BEZ7"/>
<evidence type="ECO:0000259" key="7">
    <source>
        <dbReference type="PROSITE" id="PS51760"/>
    </source>
</evidence>
<keyword evidence="4" id="KW-0119">Carbohydrate metabolism</keyword>
<evidence type="ECO:0000256" key="4">
    <source>
        <dbReference type="ARBA" id="ARBA00023277"/>
    </source>
</evidence>
<dbReference type="PANTHER" id="PTHR31490">
    <property type="entry name" value="GLYCOSYL HYDROLASE"/>
    <property type="match status" value="1"/>
</dbReference>
<dbReference type="SMART" id="SM00633">
    <property type="entry name" value="Glyco_10"/>
    <property type="match status" value="1"/>
</dbReference>
<dbReference type="SUPFAM" id="SSF51445">
    <property type="entry name" value="(Trans)glycosidases"/>
    <property type="match status" value="1"/>
</dbReference>
<keyword evidence="9" id="KW-1185">Reference proteome</keyword>
<keyword evidence="5" id="KW-0624">Polysaccharide degradation</keyword>
<dbReference type="GO" id="GO:0000272">
    <property type="term" value="P:polysaccharide catabolic process"/>
    <property type="evidence" value="ECO:0007669"/>
    <property type="project" value="UniProtKB-KW"/>
</dbReference>
<dbReference type="InterPro" id="IPR044846">
    <property type="entry name" value="GH10"/>
</dbReference>
<comment type="caution">
    <text evidence="8">The sequence shown here is derived from an EMBL/GenBank/DDBJ whole genome shotgun (WGS) entry which is preliminary data.</text>
</comment>